<dbReference type="Proteomes" id="UP000464262">
    <property type="component" value="Chromosome 2"/>
</dbReference>
<name>A0A7Z2YFB2_9VIBR</name>
<evidence type="ECO:0000259" key="1">
    <source>
        <dbReference type="Pfam" id="PF14503"/>
    </source>
</evidence>
<keyword evidence="3" id="KW-1185">Reference proteome</keyword>
<feature type="domain" description="Uncharacterised protein YhfZ C-terminal" evidence="1">
    <location>
        <begin position="84"/>
        <end position="308"/>
    </location>
</feature>
<dbReference type="EMBL" id="CP047476">
    <property type="protein sequence ID" value="QIA65313.1"/>
    <property type="molecule type" value="Genomic_DNA"/>
</dbReference>
<dbReference type="SUPFAM" id="SSF53850">
    <property type="entry name" value="Periplasmic binding protein-like II"/>
    <property type="match status" value="1"/>
</dbReference>
<gene>
    <name evidence="2" type="ORF">GT360_17360</name>
</gene>
<dbReference type="AlphaFoldDB" id="A0A7Z2YFB2"/>
<protein>
    <recommendedName>
        <fullName evidence="1">Uncharacterized protein YhfZ C-terminal domain-containing protein</fullName>
    </recommendedName>
</protein>
<dbReference type="Pfam" id="PF14503">
    <property type="entry name" value="YhfZ_C"/>
    <property type="match status" value="1"/>
</dbReference>
<dbReference type="RefSeq" id="WP_164650213.1">
    <property type="nucleotide sequence ID" value="NZ_CP047476.1"/>
</dbReference>
<dbReference type="KEGG" id="vas:GT360_17360"/>
<sequence>MPKISKNAGEDQAILNAKKQVAIHALNVGINGKLPTNSYFKEQHNIVAGTMQRALNLLSESDALSTRSKGHLGRIVTDIDVGLCWNIAKLKPIQLLMPSSGSIEIDCLIKHVTTKLSQLNIPYFIHNQPGALERIRQVEAGNSDITLVSKGACEHPTLTAPTGSVKILEPNTYYCLKRLVIVSKIDTNAKDWKTVGIDRQSTDHTDFTLCEFPSGHAHQYIETDFRQVPARVLRGEIDAGIWHITGSPVPLYFAGLQATEVTQVTTRSKHQAISAAAFITNPKRPELSSLLNELRSEEVALAQSRAFESEDPYNKAF</sequence>
<proteinExistence type="predicted"/>
<accession>A0A7Z2YFB2</accession>
<organism evidence="2 3">
    <name type="scientific">Vibrio astriarenae</name>
    <dbReference type="NCBI Taxonomy" id="1481923"/>
    <lineage>
        <taxon>Bacteria</taxon>
        <taxon>Pseudomonadati</taxon>
        <taxon>Pseudomonadota</taxon>
        <taxon>Gammaproteobacteria</taxon>
        <taxon>Vibrionales</taxon>
        <taxon>Vibrionaceae</taxon>
        <taxon>Vibrio</taxon>
    </lineage>
</organism>
<dbReference type="Gene3D" id="3.40.190.10">
    <property type="entry name" value="Periplasmic binding protein-like II"/>
    <property type="match status" value="2"/>
</dbReference>
<evidence type="ECO:0000313" key="2">
    <source>
        <dbReference type="EMBL" id="QIA65313.1"/>
    </source>
</evidence>
<reference evidence="2 3" key="1">
    <citation type="submission" date="2020-01" db="EMBL/GenBank/DDBJ databases">
        <title>Whole genome and functional gene identification of agarase of Vibrio HN897.</title>
        <authorList>
            <person name="Liu Y."/>
            <person name="Zhao Z."/>
        </authorList>
    </citation>
    <scope>NUCLEOTIDE SEQUENCE [LARGE SCALE GENOMIC DNA]</scope>
    <source>
        <strain evidence="2 3">HN897</strain>
    </source>
</reference>
<evidence type="ECO:0000313" key="3">
    <source>
        <dbReference type="Proteomes" id="UP000464262"/>
    </source>
</evidence>
<dbReference type="InterPro" id="IPR032791">
    <property type="entry name" value="YhfZ_C"/>
</dbReference>